<dbReference type="AlphaFoldDB" id="A0A222VU34"/>
<name>A0A222VU34_9PSEU</name>
<dbReference type="SMART" id="SM00116">
    <property type="entry name" value="CBS"/>
    <property type="match status" value="1"/>
</dbReference>
<protein>
    <submittedName>
        <fullName evidence="1">CBS domain-containing protein</fullName>
    </submittedName>
</protein>
<dbReference type="Pfam" id="PF00483">
    <property type="entry name" value="NTP_transferase"/>
    <property type="match status" value="1"/>
</dbReference>
<dbReference type="OrthoDB" id="9801810at2"/>
<dbReference type="SUPFAM" id="SSF54631">
    <property type="entry name" value="CBS-domain pair"/>
    <property type="match status" value="1"/>
</dbReference>
<dbReference type="Pfam" id="PF00571">
    <property type="entry name" value="CBS"/>
    <property type="match status" value="2"/>
</dbReference>
<dbReference type="Proteomes" id="UP000199494">
    <property type="component" value="Unassembled WGS sequence"/>
</dbReference>
<proteinExistence type="predicted"/>
<dbReference type="InterPro" id="IPR000644">
    <property type="entry name" value="CBS_dom"/>
</dbReference>
<reference evidence="1 2" key="1">
    <citation type="submission" date="2016-10" db="EMBL/GenBank/DDBJ databases">
        <authorList>
            <person name="de Groot N.N."/>
        </authorList>
    </citation>
    <scope>NUCLEOTIDE SEQUENCE [LARGE SCALE GENOMIC DNA]</scope>
    <source>
        <strain evidence="1 2">CGMCC 4.5506</strain>
    </source>
</reference>
<dbReference type="Gene3D" id="3.90.550.10">
    <property type="entry name" value="Spore Coat Polysaccharide Biosynthesis Protein SpsA, Chain A"/>
    <property type="match status" value="1"/>
</dbReference>
<sequence>MHFADLLIGREASVRSALSTIDGQCVERVFVADAGGRLLGSVSQVDITRALLRGTPLGAPAYPLMHSPVVSVKSTEGRAEVLDLMRALKLSEIPVVDEHGRIVGVHAERELSGINRLKNWAVIMAGGRGTRLGALTDHIPKPMLPVAGRPILERLVLHLVGSGIEKIFLSVNYLSKIIEEHFDDGARFGCEIEYLREDPELPLGTGGPLRLIGELGYEPTEPLLVMNGDLVTEFAVGELMDAHASREVVATIAMTEYRHQVPFGVLESESGNLVRMVEKPTSSWPVNAGIYVMEPRLLARIPAGELFPITALFDDCLSEGLPVGLWKLREHWQDIGRPNELAQARGQV</sequence>
<keyword evidence="2" id="KW-1185">Reference proteome</keyword>
<organism evidence="1 2">
    <name type="scientific">Prauserella marina</name>
    <dbReference type="NCBI Taxonomy" id="530584"/>
    <lineage>
        <taxon>Bacteria</taxon>
        <taxon>Bacillati</taxon>
        <taxon>Actinomycetota</taxon>
        <taxon>Actinomycetes</taxon>
        <taxon>Pseudonocardiales</taxon>
        <taxon>Pseudonocardiaceae</taxon>
        <taxon>Prauserella</taxon>
    </lineage>
</organism>
<gene>
    <name evidence="1" type="ORF">SAMN05421630_108117</name>
</gene>
<dbReference type="RefSeq" id="WP_091807717.1">
    <property type="nucleotide sequence ID" value="NZ_CP016353.1"/>
</dbReference>
<dbReference type="SUPFAM" id="SSF53448">
    <property type="entry name" value="Nucleotide-diphospho-sugar transferases"/>
    <property type="match status" value="1"/>
</dbReference>
<dbReference type="InterPro" id="IPR050486">
    <property type="entry name" value="Mannose-1P_guanyltransferase"/>
</dbReference>
<dbReference type="CDD" id="cd06426">
    <property type="entry name" value="NTP_transferase_like_2"/>
    <property type="match status" value="1"/>
</dbReference>
<dbReference type="STRING" id="530584.SAMN05421630_108117"/>
<evidence type="ECO:0000313" key="2">
    <source>
        <dbReference type="Proteomes" id="UP000199494"/>
    </source>
</evidence>
<evidence type="ECO:0000313" key="1">
    <source>
        <dbReference type="EMBL" id="SDD42045.1"/>
    </source>
</evidence>
<dbReference type="InterPro" id="IPR029044">
    <property type="entry name" value="Nucleotide-diphossugar_trans"/>
</dbReference>
<dbReference type="InterPro" id="IPR046342">
    <property type="entry name" value="CBS_dom_sf"/>
</dbReference>
<dbReference type="EMBL" id="FMZE01000008">
    <property type="protein sequence ID" value="SDD42045.1"/>
    <property type="molecule type" value="Genomic_DNA"/>
</dbReference>
<dbReference type="PANTHER" id="PTHR22572">
    <property type="entry name" value="SUGAR-1-PHOSPHATE GUANYL TRANSFERASE"/>
    <property type="match status" value="1"/>
</dbReference>
<accession>A0A222VU34</accession>
<dbReference type="Gene3D" id="3.10.580.10">
    <property type="entry name" value="CBS-domain"/>
    <property type="match status" value="1"/>
</dbReference>
<dbReference type="KEGG" id="pmad:BAY61_22980"/>
<dbReference type="PROSITE" id="PS51371">
    <property type="entry name" value="CBS"/>
    <property type="match status" value="1"/>
</dbReference>
<dbReference type="InterPro" id="IPR005835">
    <property type="entry name" value="NTP_transferase_dom"/>
</dbReference>